<feature type="region of interest" description="Disordered" evidence="8">
    <location>
        <begin position="781"/>
        <end position="809"/>
    </location>
</feature>
<feature type="region of interest" description="Disordered" evidence="8">
    <location>
        <begin position="839"/>
        <end position="867"/>
    </location>
</feature>
<evidence type="ECO:0000256" key="1">
    <source>
        <dbReference type="ARBA" id="ARBA00004496"/>
    </source>
</evidence>
<feature type="coiled-coil region" evidence="7">
    <location>
        <begin position="413"/>
        <end position="475"/>
    </location>
</feature>
<dbReference type="FunFam" id="3.40.50.300:FF:000984">
    <property type="entry name" value="Chromosome partition protein Smc"/>
    <property type="match status" value="1"/>
</dbReference>
<evidence type="ECO:0000256" key="4">
    <source>
        <dbReference type="ARBA" id="ARBA00022840"/>
    </source>
</evidence>
<gene>
    <name evidence="7" type="primary">smc</name>
    <name evidence="10" type="ORF">HNR44_001277</name>
</gene>
<evidence type="ECO:0000313" key="11">
    <source>
        <dbReference type="Proteomes" id="UP000568839"/>
    </source>
</evidence>
<feature type="binding site" evidence="7">
    <location>
        <begin position="32"/>
        <end position="39"/>
    </location>
    <ligand>
        <name>ATP</name>
        <dbReference type="ChEBI" id="CHEBI:30616"/>
    </ligand>
</feature>
<dbReference type="NCBIfam" id="TIGR02168">
    <property type="entry name" value="SMC_prok_B"/>
    <property type="match status" value="1"/>
</dbReference>
<evidence type="ECO:0000256" key="6">
    <source>
        <dbReference type="ARBA" id="ARBA00023125"/>
    </source>
</evidence>
<dbReference type="SUPFAM" id="SSF52540">
    <property type="entry name" value="P-loop containing nucleoside triphosphate hydrolases"/>
    <property type="match status" value="1"/>
</dbReference>
<keyword evidence="4 7" id="KW-0067">ATP-binding</keyword>
<feature type="domain" description="SMC hinge" evidence="9">
    <location>
        <begin position="520"/>
        <end position="639"/>
    </location>
</feature>
<comment type="domain">
    <text evidence="7">Contains large globular domains required for ATP hydrolysis at each terminus and a third globular domain forming a flexible hinge near the middle of the molecule. These domains are separated by coiled-coil structures.</text>
</comment>
<evidence type="ECO:0000259" key="9">
    <source>
        <dbReference type="SMART" id="SM00968"/>
    </source>
</evidence>
<feature type="compositionally biased region" description="Basic and acidic residues" evidence="8">
    <location>
        <begin position="847"/>
        <end position="864"/>
    </location>
</feature>
<dbReference type="FunFam" id="3.40.50.300:FF:000901">
    <property type="entry name" value="Chromosome partition protein Smc"/>
    <property type="match status" value="1"/>
</dbReference>
<evidence type="ECO:0000256" key="5">
    <source>
        <dbReference type="ARBA" id="ARBA00023054"/>
    </source>
</evidence>
<comment type="subunit">
    <text evidence="7">Homodimer.</text>
</comment>
<comment type="caution">
    <text evidence="10">The sequence shown here is derived from an EMBL/GenBank/DDBJ whole genome shotgun (WGS) entry which is preliminary data.</text>
</comment>
<dbReference type="Proteomes" id="UP000568839">
    <property type="component" value="Unassembled WGS sequence"/>
</dbReference>
<dbReference type="RefSeq" id="WP_184403223.1">
    <property type="nucleotide sequence ID" value="NZ_JACHHJ010000001.1"/>
</dbReference>
<dbReference type="CDD" id="cd03278">
    <property type="entry name" value="ABC_SMC_barmotin"/>
    <property type="match status" value="1"/>
</dbReference>
<dbReference type="PIRSF" id="PIRSF005719">
    <property type="entry name" value="SMC"/>
    <property type="match status" value="1"/>
</dbReference>
<feature type="coiled-coil region" evidence="7">
    <location>
        <begin position="248"/>
        <end position="380"/>
    </location>
</feature>
<dbReference type="InterPro" id="IPR027417">
    <property type="entry name" value="P-loop_NTPase"/>
</dbReference>
<dbReference type="GO" id="GO:0007062">
    <property type="term" value="P:sister chromatid cohesion"/>
    <property type="evidence" value="ECO:0007669"/>
    <property type="project" value="InterPro"/>
</dbReference>
<sequence length="1199" mass="137393">MYLKRLEVTGFKSFAAPLEVDFHKGVTSIVGPNGSGKSNVSDGIRWVLGEQSAKKLRGAKMEDVIFAGSDSRKKVNIAEVSLILDNEDGYMASEYSEISLTRRLYRTGESEYFINRKACRRKDIVDLLIDSGLGKEAYSMIGQGEVEQVLSSKPEDRRAMFEDAAGVLKYKSRKQESEKKLHETMDNLNRVQDILHELGEQLAPLERQASTAKEYLQHQEEFERLDIAILSHDIGEKHAAWEEGNQSLVEIEQDLKGKKKELDDEQQDLGQEKEALARLETRLESMQAQLLETSETLQQQEGHRNLMAERGSNAHERLDELERRIRDLQHTWEEKSRQLDHEAETLQSTSDAEKRIKEQLQDLEKNMSKTKTDVEEELETLKGTYIDLLNAQAASNNEMRYTKEQSQRIKGRLERLIAENEGNQNRLNDQVKKEEKAKQEYEDLKSQLQSENEAYERSKTRFSEVQAEKQQVEQKLYNGYRNFEDTRARLQLLNRMENEHAGFYQGVKAVLQAAKASKLSGIHGAVASLISTEKQYEKAVETALGAAMQHVIVEAEHDGRQAIQFLKMNKQGRATFLPRTVMKPRFLNPSVQERLRGEEGYCGPASTVVTVDERFSNVIANLLGHVIIAENLKYGNQLAKITQYRNRIVTLDGEIINPGGSMTGGSDKRKGLELLSRQREQEELENKQKQLENENTWLEQEVAAVKQKVDQTEQEVKDHRQAVEDVRARLTDAKQTLVQSNAQASKIDSELSLYMKEKQALETEQQQWEDQYHELEQKAASEAEEIDHVQSKINTKEKEKEEQVESEQALQEKFTQLRIQRATKKEQLDSQKQTVERLQNEVAQQQKDLESARKERESLQERLQEVAGGSHTLDEKIEQLQNRKINLEKQVSSLKDEREKQQKVIETKEHRLSILEKRMADTEEKRYNAQLLQNRLDMELDQLLERLQSEYSISFEAAKERSSLEGTVEEARKRLKLVQKSIDELGSVNLGAIDDYERISERYQFLTEQQEDLHAGKDTLVEAIQEMDEEMTRKFRETFALIRTHFKETFTAMFGGGDADLLLDDPDDLLESGIEIYARPPGKKRQSLTLLSGGEKSLTAIALLFAILNVRPVPFCVLDEVEASLDEANVARFANYLQTFSHSTQFIVITHRKGTMTASDILYGVTMEESGVSRLVSVKLEEYAHYTHNPETEALETGG</sequence>
<dbReference type="Gene3D" id="3.40.50.300">
    <property type="entry name" value="P-loop containing nucleotide triphosphate hydrolases"/>
    <property type="match status" value="2"/>
</dbReference>
<accession>A0A841Q100</accession>
<dbReference type="Gene3D" id="1.20.1060.20">
    <property type="match status" value="1"/>
</dbReference>
<keyword evidence="5 7" id="KW-0175">Coiled coil</keyword>
<evidence type="ECO:0000313" key="10">
    <source>
        <dbReference type="EMBL" id="MBB6449328.1"/>
    </source>
</evidence>
<dbReference type="EMBL" id="JACHHJ010000001">
    <property type="protein sequence ID" value="MBB6449328.1"/>
    <property type="molecule type" value="Genomic_DNA"/>
</dbReference>
<comment type="function">
    <text evidence="7">Required for chromosome condensation and partitioning.</text>
</comment>
<dbReference type="InterPro" id="IPR010935">
    <property type="entry name" value="SMC_hinge"/>
</dbReference>
<dbReference type="GO" id="GO:0005737">
    <property type="term" value="C:cytoplasm"/>
    <property type="evidence" value="ECO:0007669"/>
    <property type="project" value="UniProtKB-SubCell"/>
</dbReference>
<dbReference type="GO" id="GO:0006260">
    <property type="term" value="P:DNA replication"/>
    <property type="evidence" value="ECO:0007669"/>
    <property type="project" value="UniProtKB-UniRule"/>
</dbReference>
<dbReference type="GO" id="GO:0016887">
    <property type="term" value="F:ATP hydrolysis activity"/>
    <property type="evidence" value="ECO:0007669"/>
    <property type="project" value="InterPro"/>
</dbReference>
<comment type="similarity">
    <text evidence="7">Belongs to the SMC family.</text>
</comment>
<feature type="compositionally biased region" description="Basic and acidic residues" evidence="8">
    <location>
        <begin position="781"/>
        <end position="803"/>
    </location>
</feature>
<dbReference type="InterPro" id="IPR011890">
    <property type="entry name" value="SMC_prok"/>
</dbReference>
<dbReference type="InterPro" id="IPR024704">
    <property type="entry name" value="SMC"/>
</dbReference>
<dbReference type="GO" id="GO:0030261">
    <property type="term" value="P:chromosome condensation"/>
    <property type="evidence" value="ECO:0007669"/>
    <property type="project" value="InterPro"/>
</dbReference>
<dbReference type="SUPFAM" id="SSF75553">
    <property type="entry name" value="Smc hinge domain"/>
    <property type="match status" value="1"/>
</dbReference>
<keyword evidence="2 7" id="KW-0963">Cytoplasm</keyword>
<dbReference type="GO" id="GO:0005694">
    <property type="term" value="C:chromosome"/>
    <property type="evidence" value="ECO:0007669"/>
    <property type="project" value="InterPro"/>
</dbReference>
<keyword evidence="3 7" id="KW-0547">Nucleotide-binding</keyword>
<dbReference type="SMART" id="SM00968">
    <property type="entry name" value="SMC_hinge"/>
    <property type="match status" value="1"/>
</dbReference>
<name>A0A841Q100_9BACL</name>
<dbReference type="GO" id="GO:0005524">
    <property type="term" value="F:ATP binding"/>
    <property type="evidence" value="ECO:0007669"/>
    <property type="project" value="UniProtKB-UniRule"/>
</dbReference>
<dbReference type="AlphaFoldDB" id="A0A841Q100"/>
<dbReference type="Gene3D" id="3.30.70.1620">
    <property type="match status" value="1"/>
</dbReference>
<evidence type="ECO:0000256" key="7">
    <source>
        <dbReference type="HAMAP-Rule" id="MF_01894"/>
    </source>
</evidence>
<evidence type="ECO:0000256" key="2">
    <source>
        <dbReference type="ARBA" id="ARBA00022490"/>
    </source>
</evidence>
<dbReference type="PANTHER" id="PTHR43977">
    <property type="entry name" value="STRUCTURAL MAINTENANCE OF CHROMOSOMES PROTEIN 3"/>
    <property type="match status" value="1"/>
</dbReference>
<dbReference type="InterPro" id="IPR036277">
    <property type="entry name" value="SMC_hinge_sf"/>
</dbReference>
<reference evidence="10 11" key="1">
    <citation type="submission" date="2020-08" db="EMBL/GenBank/DDBJ databases">
        <title>Genomic Encyclopedia of Type Strains, Phase IV (KMG-IV): sequencing the most valuable type-strain genomes for metagenomic binning, comparative biology and taxonomic classification.</title>
        <authorList>
            <person name="Goeker M."/>
        </authorList>
    </citation>
    <scope>NUCLEOTIDE SEQUENCE [LARGE SCALE GENOMIC DNA]</scope>
    <source>
        <strain evidence="10 11">DSM 21769</strain>
    </source>
</reference>
<evidence type="ECO:0000256" key="8">
    <source>
        <dbReference type="SAM" id="MobiDB-lite"/>
    </source>
</evidence>
<evidence type="ECO:0000256" key="3">
    <source>
        <dbReference type="ARBA" id="ARBA00022741"/>
    </source>
</evidence>
<keyword evidence="11" id="KW-1185">Reference proteome</keyword>
<dbReference type="Pfam" id="PF06470">
    <property type="entry name" value="SMC_hinge"/>
    <property type="match status" value="1"/>
</dbReference>
<dbReference type="HAMAP" id="MF_01894">
    <property type="entry name" value="Smc_prok"/>
    <property type="match status" value="1"/>
</dbReference>
<proteinExistence type="inferred from homology"/>
<keyword evidence="6 7" id="KW-0238">DNA-binding</keyword>
<organism evidence="10 11">
    <name type="scientific">Geomicrobium halophilum</name>
    <dbReference type="NCBI Taxonomy" id="549000"/>
    <lineage>
        <taxon>Bacteria</taxon>
        <taxon>Bacillati</taxon>
        <taxon>Bacillota</taxon>
        <taxon>Bacilli</taxon>
        <taxon>Bacillales</taxon>
        <taxon>Geomicrobium</taxon>
    </lineage>
</organism>
<protein>
    <recommendedName>
        <fullName evidence="7">Chromosome partition protein Smc</fullName>
    </recommendedName>
</protein>
<comment type="subcellular location">
    <subcellularLocation>
        <location evidence="1 7">Cytoplasm</location>
    </subcellularLocation>
</comment>
<dbReference type="InterPro" id="IPR003395">
    <property type="entry name" value="RecF/RecN/SMC_N"/>
</dbReference>
<dbReference type="Pfam" id="PF02463">
    <property type="entry name" value="SMC_N"/>
    <property type="match status" value="1"/>
</dbReference>
<dbReference type="GO" id="GO:0007059">
    <property type="term" value="P:chromosome segregation"/>
    <property type="evidence" value="ECO:0007669"/>
    <property type="project" value="UniProtKB-UniRule"/>
</dbReference>
<dbReference type="GO" id="GO:0003677">
    <property type="term" value="F:DNA binding"/>
    <property type="evidence" value="ECO:0007669"/>
    <property type="project" value="UniProtKB-UniRule"/>
</dbReference>